<reference evidence="1 2" key="1">
    <citation type="submission" date="2020-03" db="EMBL/GenBank/DDBJ databases">
        <title>Spirochaetal bacteria isolated from arthropods constitute a novel genus Entomospira genus novum within the order Spirochaetales.</title>
        <authorList>
            <person name="Grana-Miraglia L."/>
            <person name="Sikutova S."/>
            <person name="Fingerle V."/>
            <person name="Sing A."/>
            <person name="Castillo-Ramirez S."/>
            <person name="Margos G."/>
            <person name="Rudolf I."/>
        </authorList>
    </citation>
    <scope>NUCLEOTIDE SEQUENCE [LARGE SCALE GENOMIC DNA]</scope>
    <source>
        <strain evidence="1 2">BR193</strain>
    </source>
</reference>
<organism evidence="1 2">
    <name type="scientific">Entomospira entomophila</name>
    <dbReference type="NCBI Taxonomy" id="2719988"/>
    <lineage>
        <taxon>Bacteria</taxon>
        <taxon>Pseudomonadati</taxon>
        <taxon>Spirochaetota</taxon>
        <taxon>Spirochaetia</taxon>
        <taxon>Spirochaetales</taxon>
        <taxon>Spirochaetaceae</taxon>
        <taxon>Entomospira</taxon>
    </lineage>
</organism>
<sequence>MSSDPAMGEYLSTSEDAPAGGVFNSRNLQTYHYAGNNPIKYVDPTGMSTQESGSGSGYWVPPRDFHSRWRQIAIVTMLVSSDLVIGTPMTLNLYASAVNGHLPHPSSGRIIDNLWDQQYGLGIKKALSNPGTSLNDKIITEVRGGSTEGKDGHTFNRSDSSANALDLWGSLGSVKYQYFTEVDPETGYTYISVIVEDQFDFNPSDRGLVGEGVTSLGRNANIVDNSQEGPRILIIYTIVLDENGDVVKPEA</sequence>
<dbReference type="Proteomes" id="UP000711995">
    <property type="component" value="Unassembled WGS sequence"/>
</dbReference>
<evidence type="ECO:0008006" key="3">
    <source>
        <dbReference type="Google" id="ProtNLM"/>
    </source>
</evidence>
<accession>A0A968GAG8</accession>
<comment type="caution">
    <text evidence="1">The sequence shown here is derived from an EMBL/GenBank/DDBJ whole genome shotgun (WGS) entry which is preliminary data.</text>
</comment>
<dbReference type="EMBL" id="JAATLJ010000001">
    <property type="protein sequence ID" value="NIZ41031.1"/>
    <property type="molecule type" value="Genomic_DNA"/>
</dbReference>
<name>A0A968GAG8_9SPIO</name>
<proteinExistence type="predicted"/>
<protein>
    <recommendedName>
        <fullName evidence="3">RHS repeat-associated core domain-containing protein</fullName>
    </recommendedName>
</protein>
<gene>
    <name evidence="1" type="ORF">HCT14_05890</name>
</gene>
<evidence type="ECO:0000313" key="1">
    <source>
        <dbReference type="EMBL" id="NIZ41031.1"/>
    </source>
</evidence>
<dbReference type="AlphaFoldDB" id="A0A968GAG8"/>
<keyword evidence="2" id="KW-1185">Reference proteome</keyword>
<dbReference type="Gene3D" id="2.180.10.10">
    <property type="entry name" value="RHS repeat-associated core"/>
    <property type="match status" value="1"/>
</dbReference>
<evidence type="ECO:0000313" key="2">
    <source>
        <dbReference type="Proteomes" id="UP000711995"/>
    </source>
</evidence>
<dbReference type="RefSeq" id="WP_167700613.1">
    <property type="nucleotide sequence ID" value="NZ_CP118174.1"/>
</dbReference>